<evidence type="ECO:0000256" key="5">
    <source>
        <dbReference type="ARBA" id="ARBA00012029"/>
    </source>
</evidence>
<dbReference type="Pfam" id="PF21315">
    <property type="entry name" value="FAN1_HTH"/>
    <property type="match status" value="1"/>
</dbReference>
<dbReference type="EMBL" id="QPJQ01000065">
    <property type="protein sequence ID" value="RCW91030.1"/>
    <property type="molecule type" value="Genomic_DNA"/>
</dbReference>
<evidence type="ECO:0000256" key="4">
    <source>
        <dbReference type="ARBA" id="ARBA00005533"/>
    </source>
</evidence>
<evidence type="ECO:0000256" key="10">
    <source>
        <dbReference type="ARBA" id="ARBA00023211"/>
    </source>
</evidence>
<dbReference type="AlphaFoldDB" id="A0A368ZE23"/>
<dbReference type="RefSeq" id="WP_114413779.1">
    <property type="nucleotide sequence ID" value="NZ_QPJQ01000065.1"/>
</dbReference>
<comment type="catalytic activity">
    <reaction evidence="1">
        <text>Hydrolytically removes 5'-nucleotides successively from the 3'-hydroxy termini of 3'-hydroxy-terminated oligonucleotides.</text>
        <dbReference type="EC" id="3.1.4.1"/>
    </reaction>
</comment>
<comment type="cofactor">
    <cofactor evidence="3">
        <name>Mg(2+)</name>
        <dbReference type="ChEBI" id="CHEBI:18420"/>
    </cofactor>
</comment>
<keyword evidence="10" id="KW-0464">Manganese</keyword>
<evidence type="ECO:0000259" key="11">
    <source>
        <dbReference type="SMART" id="SM00990"/>
    </source>
</evidence>
<keyword evidence="9" id="KW-0460">Magnesium</keyword>
<protein>
    <recommendedName>
        <fullName evidence="5">phosphodiesterase I</fullName>
        <ecNumber evidence="5">3.1.4.1</ecNumber>
    </recommendedName>
</protein>
<dbReference type="PANTHER" id="PTHR15749:SF4">
    <property type="entry name" value="FANCONI-ASSOCIATED NUCLEASE 1"/>
    <property type="match status" value="1"/>
</dbReference>
<dbReference type="InterPro" id="IPR014883">
    <property type="entry name" value="VRR_NUC"/>
</dbReference>
<evidence type="ECO:0000256" key="8">
    <source>
        <dbReference type="ARBA" id="ARBA00022801"/>
    </source>
</evidence>
<reference evidence="12 13" key="1">
    <citation type="submission" date="2018-07" db="EMBL/GenBank/DDBJ databases">
        <title>Genomic Encyclopedia of Type Strains, Phase III (KMG-III): the genomes of soil and plant-associated and newly described type strains.</title>
        <authorList>
            <person name="Whitman W."/>
        </authorList>
    </citation>
    <scope>NUCLEOTIDE SEQUENCE [LARGE SCALE GENOMIC DNA]</scope>
    <source>
        <strain evidence="12 13">CECT 7731</strain>
    </source>
</reference>
<dbReference type="Gene3D" id="3.40.1350.10">
    <property type="match status" value="1"/>
</dbReference>
<dbReference type="Pfam" id="PF08774">
    <property type="entry name" value="VRR_NUC"/>
    <property type="match status" value="1"/>
</dbReference>
<evidence type="ECO:0000313" key="13">
    <source>
        <dbReference type="Proteomes" id="UP000253506"/>
    </source>
</evidence>
<keyword evidence="8" id="KW-0378">Hydrolase</keyword>
<dbReference type="EC" id="3.1.4.1" evidence="5"/>
<name>A0A368ZE23_9GAMM</name>
<dbReference type="InterPro" id="IPR049125">
    <property type="entry name" value="FAN1-like_WH"/>
</dbReference>
<evidence type="ECO:0000256" key="1">
    <source>
        <dbReference type="ARBA" id="ARBA00000983"/>
    </source>
</evidence>
<evidence type="ECO:0000256" key="9">
    <source>
        <dbReference type="ARBA" id="ARBA00022842"/>
    </source>
</evidence>
<dbReference type="GO" id="GO:0004528">
    <property type="term" value="F:phosphodiesterase I activity"/>
    <property type="evidence" value="ECO:0007669"/>
    <property type="project" value="UniProtKB-EC"/>
</dbReference>
<feature type="domain" description="VRR-NUC" evidence="11">
    <location>
        <begin position="439"/>
        <end position="553"/>
    </location>
</feature>
<accession>A0A368ZE23</accession>
<dbReference type="SMART" id="SM00990">
    <property type="entry name" value="VRR_NUC"/>
    <property type="match status" value="1"/>
</dbReference>
<dbReference type="PANTHER" id="PTHR15749">
    <property type="entry name" value="FANCONI-ASSOCIATED NUCLEASE 1"/>
    <property type="match status" value="1"/>
</dbReference>
<evidence type="ECO:0000256" key="7">
    <source>
        <dbReference type="ARBA" id="ARBA00022723"/>
    </source>
</evidence>
<dbReference type="GO" id="GO:0036297">
    <property type="term" value="P:interstrand cross-link repair"/>
    <property type="evidence" value="ECO:0007669"/>
    <property type="project" value="InterPro"/>
</dbReference>
<keyword evidence="7" id="KW-0479">Metal-binding</keyword>
<gene>
    <name evidence="12" type="ORF">DFP77_1652</name>
</gene>
<keyword evidence="6" id="KW-0540">Nuclease</keyword>
<evidence type="ECO:0000256" key="3">
    <source>
        <dbReference type="ARBA" id="ARBA00001946"/>
    </source>
</evidence>
<dbReference type="InterPro" id="IPR011856">
    <property type="entry name" value="tRNA_endonuc-like_dom_sf"/>
</dbReference>
<organism evidence="12 13">
    <name type="scientific">Marinomonas foliarum</name>
    <dbReference type="NCBI Taxonomy" id="491950"/>
    <lineage>
        <taxon>Bacteria</taxon>
        <taxon>Pseudomonadati</taxon>
        <taxon>Pseudomonadota</taxon>
        <taxon>Gammaproteobacteria</taxon>
        <taxon>Oceanospirillales</taxon>
        <taxon>Oceanospirillaceae</taxon>
        <taxon>Marinomonas</taxon>
    </lineage>
</organism>
<comment type="caution">
    <text evidence="12">The sequence shown here is derived from an EMBL/GenBank/DDBJ whole genome shotgun (WGS) entry which is preliminary data.</text>
</comment>
<comment type="similarity">
    <text evidence="4">Belongs to the FAN1 family.</text>
</comment>
<dbReference type="InterPro" id="IPR033315">
    <property type="entry name" value="Fan1-like"/>
</dbReference>
<evidence type="ECO:0000256" key="2">
    <source>
        <dbReference type="ARBA" id="ARBA00001936"/>
    </source>
</evidence>
<dbReference type="Proteomes" id="UP000253506">
    <property type="component" value="Unassembled WGS sequence"/>
</dbReference>
<comment type="cofactor">
    <cofactor evidence="2">
        <name>Mn(2+)</name>
        <dbReference type="ChEBI" id="CHEBI:29035"/>
    </cofactor>
</comment>
<evidence type="ECO:0000256" key="6">
    <source>
        <dbReference type="ARBA" id="ARBA00022722"/>
    </source>
</evidence>
<sequence>MNINTITSTSLGDPLYYLRNAQQIIQLCLNHYSDLLLADEIQRLKLLLSLDISTQALLIRIVMRKGLLFRTDKLNYAEVANLNEAISVLDKTGYVYSKPEISISSLCDLSRREECKALAQYLLPSMIFSASTRKTDIHDALVISFSEEKPRPIQAWWPDAAFQIIELRCNDLFERLRLMFFGNLYQNWSEFVLTELGLQQFEKVPLTTESRPFQSRSEVDLYLSLQTLQERAGDGEKIDSLAQLIPSPVNCHWIDYRRRKVIFLLGREAERQKQTDLALNLYQQSQHHEAQLRSLRLLEKRDPPEQVFFQTQKVHAKITKPEVRVGLERILKRSASKAGIEFKLPKPIEIPVDFLVLNKPEQGRVERAVISSLSNSDTQLFHVENRLFTGLFALLFWPALFAPVRGAFFNPFQSGPVDLYRPSFSDERAELLNQGFDLLQSDEYIHTILDRLKHKQGISCSLIYWPSLTLPLVEEVLALIPAKHLQAVFRHLLLDLRHHRKGMPDLIELNKTAGEYRLIEVKGPGDRLQDHQKLWLEVMLEHEMPVSVLNVSWQVNET</sequence>
<evidence type="ECO:0000313" key="12">
    <source>
        <dbReference type="EMBL" id="RCW91030.1"/>
    </source>
</evidence>
<dbReference type="GO" id="GO:0003676">
    <property type="term" value="F:nucleic acid binding"/>
    <property type="evidence" value="ECO:0007669"/>
    <property type="project" value="InterPro"/>
</dbReference>
<proteinExistence type="inferred from homology"/>
<dbReference type="GO" id="GO:0046872">
    <property type="term" value="F:metal ion binding"/>
    <property type="evidence" value="ECO:0007669"/>
    <property type="project" value="UniProtKB-KW"/>
</dbReference>
<dbReference type="OrthoDB" id="9803913at2"/>